<name>K6UF92_PLACD</name>
<keyword evidence="2" id="KW-1185">Reference proteome</keyword>
<dbReference type="OrthoDB" id="46564at2759"/>
<dbReference type="AlphaFoldDB" id="K6UF92"/>
<dbReference type="PhylomeDB" id="K6UF92"/>
<dbReference type="Proteomes" id="UP000006319">
    <property type="component" value="Unassembled WGS sequence"/>
</dbReference>
<dbReference type="KEGG" id="pcy:PCYB_004450"/>
<organism evidence="1 2">
    <name type="scientific">Plasmodium cynomolgi (strain B)</name>
    <dbReference type="NCBI Taxonomy" id="1120755"/>
    <lineage>
        <taxon>Eukaryota</taxon>
        <taxon>Sar</taxon>
        <taxon>Alveolata</taxon>
        <taxon>Apicomplexa</taxon>
        <taxon>Aconoidasida</taxon>
        <taxon>Haemosporida</taxon>
        <taxon>Plasmodiidae</taxon>
        <taxon>Plasmodium</taxon>
        <taxon>Plasmodium (Plasmodium)</taxon>
    </lineage>
</organism>
<sequence>MNFFGSIFSDDHDDSLGYGDSRKGVGGATLNGQDENILHLVLSHRTSSVLHEQDGRAVSGVSSGVANRGDSAPNSHNDTAFTTNLGDPKIIQMCIHQLLIYEKAKVKKGKAKKRPLYRYDKLV</sequence>
<evidence type="ECO:0000313" key="2">
    <source>
        <dbReference type="Proteomes" id="UP000006319"/>
    </source>
</evidence>
<dbReference type="VEuPathDB" id="PlasmoDB:PCYB_004450"/>
<accession>K6UF92</accession>
<dbReference type="EMBL" id="DF157609">
    <property type="protein sequence ID" value="GAB69696.1"/>
    <property type="molecule type" value="Genomic_DNA"/>
</dbReference>
<protein>
    <submittedName>
        <fullName evidence="1">Uncharacterized protein</fullName>
    </submittedName>
</protein>
<reference evidence="1 2" key="1">
    <citation type="journal article" date="2012" name="Nat. Genet.">
        <title>Plasmodium cynomolgi genome sequences provide insight into Plasmodium vivax and the monkey malaria clade.</title>
        <authorList>
            <person name="Tachibana S."/>
            <person name="Sullivan S.A."/>
            <person name="Kawai S."/>
            <person name="Nakamura S."/>
            <person name="Kim H.R."/>
            <person name="Goto N."/>
            <person name="Arisue N."/>
            <person name="Palacpac N.M.Q."/>
            <person name="Honma H."/>
            <person name="Yagi M."/>
            <person name="Tougan T."/>
            <person name="Katakai Y."/>
            <person name="Kaneko O."/>
            <person name="Mita T."/>
            <person name="Kita K."/>
            <person name="Yasutomi Y."/>
            <person name="Sutton P.L."/>
            <person name="Shakhbatyan R."/>
            <person name="Horii T."/>
            <person name="Yasunaga T."/>
            <person name="Barnwell J.W."/>
            <person name="Escalante A.A."/>
            <person name="Carlton J.M."/>
            <person name="Tanabe K."/>
        </authorList>
    </citation>
    <scope>NUCLEOTIDE SEQUENCE [LARGE SCALE GENOMIC DNA]</scope>
    <source>
        <strain evidence="1 2">B</strain>
    </source>
</reference>
<gene>
    <name evidence="1" type="ORF">PCYB_004450</name>
</gene>
<dbReference type="GeneID" id="14696238"/>
<evidence type="ECO:0000313" key="1">
    <source>
        <dbReference type="EMBL" id="GAB69696.1"/>
    </source>
</evidence>
<proteinExistence type="predicted"/>
<dbReference type="RefSeq" id="XP_004227914.1">
    <property type="nucleotide sequence ID" value="XM_004227866.1"/>
</dbReference>